<dbReference type="InterPro" id="IPR041062">
    <property type="entry name" value="Csm1_B"/>
</dbReference>
<reference evidence="13 14" key="1">
    <citation type="submission" date="2018-04" db="EMBL/GenBank/DDBJ databases">
        <title>Active sludge and wastewater microbial communities from Klosterneuburg, Austria.</title>
        <authorList>
            <person name="Wagner M."/>
        </authorList>
    </citation>
    <scope>NUCLEOTIDE SEQUENCE [LARGE SCALE GENOMIC DNA]</scope>
    <source>
        <strain evidence="13 14">Nm4</strain>
    </source>
</reference>
<dbReference type="InterPro" id="IPR013408">
    <property type="entry name" value="Cas10/Csm1"/>
</dbReference>
<evidence type="ECO:0000256" key="3">
    <source>
        <dbReference type="ARBA" id="ARBA00022679"/>
    </source>
</evidence>
<comment type="caution">
    <text evidence="13">The sequence shown here is derived from an EMBL/GenBank/DDBJ whole genome shotgun (WGS) entry which is preliminary data.</text>
</comment>
<keyword evidence="4" id="KW-0540">Nuclease</keyword>
<sequence length="854" mass="97824">MKKHDHIVLGCLLHDIGKFFERAEVLDQYRKDEEKRQGYCPKHSDGYYTHIHVLNTLAFCELVAAKVPQIQPEEHQTTVTADQNWINLAAYHHVPSERQEAYFEKVVQAADHFASAEREQGSFYEQGIHKKTRLESLLGRIQIGETARQNEHFLPLKFLELSEEHIFPKQADTFGMEKKSIAWLSQNSLVSDYQAVANRFLSELEGLQQFQANIAKEKILKSVFRSLLSIMERYLSQIPAATNIQHPDISLFDHLRITAAIGEGLYLHHDAVDQTNGFNDQTTVKWQLVCGDFSGIQKFIYKITSKGAAKGLRGRSCFIQLLCDAVAEQILRDLGLYPTARIYSSGGKFYLLIPVHLKDQIKHIADSINKVLLDEFQGEVFLGVGFADIYGDDFKEGNMGKRWQQVNEDLQKQRLQPFIAQVSQDIECFTQQTQHERGACKICGRDDAQAEINDQQNCKQCHNLERLGQVLANARYLFWVWGENRKTVKNKIQGHPFFIPLPGTDCDLYFLNDEPQFSELTDLSESHLEVLNEWECLKPNPQGYSQGIRYVGKWQGDKDDGSRDFKDFADNAQGINRMGVLRMDVDNLGEIFIRGLNFGKKDSDGKQASMGSLSRVATVSRQLHLFFAGYLHRILDDYPQSQIIYAGGDDVFIIGSWHELPNVAQKIRSEFSRYCGTNPCFTVSGGIALVGGRYPISRAAELAGTAEEQAKHLKRGQKEKKEKDALSFLETAIGWESFAEAEQLRDTLLDIVDKTNSQAIIDRLRQVVIAVEEIKAREKTGNIQELIYWDKWRWQLVYNLKRMAKRYPEVRSQLEDLQQQLITPQSLANKQPVMEWLQMPVRWAEFLNRSKSND</sequence>
<comment type="similarity">
    <text evidence="1">Belongs to the CRISPR-associated Cas10/Csm1 family.</text>
</comment>
<evidence type="ECO:0000256" key="10">
    <source>
        <dbReference type="ARBA" id="ARBA00023118"/>
    </source>
</evidence>
<dbReference type="PROSITE" id="PS50887">
    <property type="entry name" value="GGDEF"/>
    <property type="match status" value="1"/>
</dbReference>
<evidence type="ECO:0000256" key="4">
    <source>
        <dbReference type="ARBA" id="ARBA00022722"/>
    </source>
</evidence>
<evidence type="ECO:0000259" key="12">
    <source>
        <dbReference type="PROSITE" id="PS50887"/>
    </source>
</evidence>
<evidence type="ECO:0000256" key="9">
    <source>
        <dbReference type="ARBA" id="ARBA00022840"/>
    </source>
</evidence>
<evidence type="ECO:0000313" key="14">
    <source>
        <dbReference type="Proteomes" id="UP000244110"/>
    </source>
</evidence>
<evidence type="ECO:0000256" key="6">
    <source>
        <dbReference type="ARBA" id="ARBA00022759"/>
    </source>
</evidence>
<dbReference type="Pfam" id="PF22335">
    <property type="entry name" value="Cas10-Cmr2_palm2"/>
    <property type="match status" value="1"/>
</dbReference>
<dbReference type="PANTHER" id="PTHR36528:SF1">
    <property type="entry name" value="CRISPR SYSTEM SINGLE-STRAND-SPECIFIC DEOXYRIBONUCLEASE CAS10_CSM1 (SUBTYPE III-A)"/>
    <property type="match status" value="1"/>
</dbReference>
<dbReference type="Proteomes" id="UP000244110">
    <property type="component" value="Unassembled WGS sequence"/>
</dbReference>
<dbReference type="EMBL" id="QAOL01000005">
    <property type="protein sequence ID" value="PTQ87498.1"/>
    <property type="molecule type" value="Genomic_DNA"/>
</dbReference>
<organism evidence="13 14">
    <name type="scientific">Nitrosomonas ureae</name>
    <dbReference type="NCBI Taxonomy" id="44577"/>
    <lineage>
        <taxon>Bacteria</taxon>
        <taxon>Pseudomonadati</taxon>
        <taxon>Pseudomonadota</taxon>
        <taxon>Betaproteobacteria</taxon>
        <taxon>Nitrosomonadales</taxon>
        <taxon>Nitrosomonadaceae</taxon>
        <taxon>Nitrosomonas</taxon>
    </lineage>
</organism>
<dbReference type="AlphaFoldDB" id="A0A2T5IUF5"/>
<keyword evidence="10" id="KW-0051">Antiviral defense</keyword>
<dbReference type="InterPro" id="IPR052117">
    <property type="entry name" value="Cas10/Csm1_subtype-III-A"/>
</dbReference>
<gene>
    <name evidence="13" type="ORF">C8R28_1005105</name>
</gene>
<dbReference type="Gene3D" id="3.30.70.270">
    <property type="match status" value="1"/>
</dbReference>
<evidence type="ECO:0000256" key="2">
    <source>
        <dbReference type="ARBA" id="ARBA00014333"/>
    </source>
</evidence>
<accession>A0A2T5IUF5</accession>
<dbReference type="GO" id="GO:0016740">
    <property type="term" value="F:transferase activity"/>
    <property type="evidence" value="ECO:0007669"/>
    <property type="project" value="UniProtKB-KW"/>
</dbReference>
<dbReference type="Pfam" id="PF18211">
    <property type="entry name" value="Csm1_B"/>
    <property type="match status" value="1"/>
</dbReference>
<dbReference type="PANTHER" id="PTHR36528">
    <property type="entry name" value="CRISPR SYSTEM SINGLE-STRAND-SPECIFIC DEOXYRIBONUCLEASE CAS10/CSM1 (SUBTYPE III-A)"/>
    <property type="match status" value="1"/>
</dbReference>
<keyword evidence="5" id="KW-0547">Nucleotide-binding</keyword>
<dbReference type="InterPro" id="IPR043128">
    <property type="entry name" value="Rev_trsase/Diguanyl_cyclase"/>
</dbReference>
<evidence type="ECO:0000313" key="13">
    <source>
        <dbReference type="EMBL" id="PTQ87498.1"/>
    </source>
</evidence>
<evidence type="ECO:0000256" key="5">
    <source>
        <dbReference type="ARBA" id="ARBA00022741"/>
    </source>
</evidence>
<dbReference type="GO" id="GO:0005524">
    <property type="term" value="F:ATP binding"/>
    <property type="evidence" value="ECO:0007669"/>
    <property type="project" value="UniProtKB-KW"/>
</dbReference>
<dbReference type="InterPro" id="IPR054767">
    <property type="entry name" value="Cas10-Cmr2_palm2"/>
</dbReference>
<dbReference type="InterPro" id="IPR000160">
    <property type="entry name" value="GGDEF_dom"/>
</dbReference>
<evidence type="ECO:0000256" key="8">
    <source>
        <dbReference type="ARBA" id="ARBA00022839"/>
    </source>
</evidence>
<keyword evidence="6" id="KW-0255">Endonuclease</keyword>
<evidence type="ECO:0000256" key="1">
    <source>
        <dbReference type="ARBA" id="ARBA00005700"/>
    </source>
</evidence>
<dbReference type="GO" id="GO:0004527">
    <property type="term" value="F:exonuclease activity"/>
    <property type="evidence" value="ECO:0007669"/>
    <property type="project" value="UniProtKB-KW"/>
</dbReference>
<evidence type="ECO:0000256" key="11">
    <source>
        <dbReference type="ARBA" id="ARBA00032922"/>
    </source>
</evidence>
<keyword evidence="7" id="KW-0378">Hydrolase</keyword>
<dbReference type="GO" id="GO:0051607">
    <property type="term" value="P:defense response to virus"/>
    <property type="evidence" value="ECO:0007669"/>
    <property type="project" value="UniProtKB-KW"/>
</dbReference>
<dbReference type="GO" id="GO:0004519">
    <property type="term" value="F:endonuclease activity"/>
    <property type="evidence" value="ECO:0007669"/>
    <property type="project" value="UniProtKB-KW"/>
</dbReference>
<proteinExistence type="inferred from homology"/>
<feature type="domain" description="GGDEF" evidence="12">
    <location>
        <begin position="576"/>
        <end position="725"/>
    </location>
</feature>
<keyword evidence="9" id="KW-0067">ATP-binding</keyword>
<keyword evidence="3" id="KW-0808">Transferase</keyword>
<dbReference type="NCBIfam" id="TIGR02578">
    <property type="entry name" value="cas_TM1811_Csm1"/>
    <property type="match status" value="1"/>
</dbReference>
<evidence type="ECO:0000256" key="7">
    <source>
        <dbReference type="ARBA" id="ARBA00022801"/>
    </source>
</evidence>
<keyword evidence="8" id="KW-0269">Exonuclease</keyword>
<name>A0A2T5IUF5_9PROT</name>
<dbReference type="RefSeq" id="WP_107786233.1">
    <property type="nucleotide sequence ID" value="NZ_QAOL01000005.1"/>
</dbReference>
<protein>
    <recommendedName>
        <fullName evidence="2">CRISPR system single-strand-specific deoxyribonuclease Cas10/Csm1 (subtype III-A)</fullName>
    </recommendedName>
    <alternativeName>
        <fullName evidence="11">Cyclic oligoadenylate synthase</fullName>
    </alternativeName>
</protein>